<dbReference type="PROSITE" id="PS00552">
    <property type="entry name" value="HTH_MERR_1"/>
    <property type="match status" value="1"/>
</dbReference>
<gene>
    <name evidence="3" type="ORF">J0695_26395</name>
</gene>
<dbReference type="InterPro" id="IPR010499">
    <property type="entry name" value="AraC_E-bd"/>
</dbReference>
<dbReference type="Gene3D" id="1.10.1660.10">
    <property type="match status" value="1"/>
</dbReference>
<dbReference type="InterPro" id="IPR009061">
    <property type="entry name" value="DNA-bd_dom_put_sf"/>
</dbReference>
<dbReference type="InterPro" id="IPR011256">
    <property type="entry name" value="Reg_factor_effector_dom_sf"/>
</dbReference>
<dbReference type="CDD" id="cd01107">
    <property type="entry name" value="HTH_BmrR"/>
    <property type="match status" value="1"/>
</dbReference>
<feature type="domain" description="HTH merR-type" evidence="2">
    <location>
        <begin position="16"/>
        <end position="86"/>
    </location>
</feature>
<reference evidence="3" key="1">
    <citation type="submission" date="2021-03" db="EMBL/GenBank/DDBJ databases">
        <title>Streptomyces poriferae sp. nov., a novel marine sponge-derived Actinobacteria species with anti-MRSA activity.</title>
        <authorList>
            <person name="Sandoval-Powers M."/>
            <person name="Kralova S."/>
            <person name="Nguyen G.-S."/>
            <person name="Fawwal D."/>
            <person name="Degnes K."/>
            <person name="Klinkenberg G."/>
            <person name="Sletta H."/>
            <person name="Wentzel A."/>
            <person name="Liles M.R."/>
        </authorList>
    </citation>
    <scope>NUCLEOTIDE SEQUENCE</scope>
    <source>
        <strain evidence="3">DSM 41794</strain>
    </source>
</reference>
<dbReference type="SUPFAM" id="SSF46955">
    <property type="entry name" value="Putative DNA-binding domain"/>
    <property type="match status" value="1"/>
</dbReference>
<dbReference type="InterPro" id="IPR000551">
    <property type="entry name" value="MerR-type_HTH_dom"/>
</dbReference>
<organism evidence="3 4">
    <name type="scientific">Streptomyces beijiangensis</name>
    <dbReference type="NCBI Taxonomy" id="163361"/>
    <lineage>
        <taxon>Bacteria</taxon>
        <taxon>Bacillati</taxon>
        <taxon>Actinomycetota</taxon>
        <taxon>Actinomycetes</taxon>
        <taxon>Kitasatosporales</taxon>
        <taxon>Streptomycetaceae</taxon>
        <taxon>Streptomyces</taxon>
    </lineage>
</organism>
<comment type="caution">
    <text evidence="3">The sequence shown here is derived from an EMBL/GenBank/DDBJ whole genome shotgun (WGS) entry which is preliminary data.</text>
</comment>
<dbReference type="Pfam" id="PF13411">
    <property type="entry name" value="MerR_1"/>
    <property type="match status" value="1"/>
</dbReference>
<dbReference type="RefSeq" id="WP_206965986.1">
    <property type="nucleotide sequence ID" value="NZ_BAAAJJ010000001.1"/>
</dbReference>
<dbReference type="GO" id="GO:0003677">
    <property type="term" value="F:DNA binding"/>
    <property type="evidence" value="ECO:0007669"/>
    <property type="project" value="UniProtKB-KW"/>
</dbReference>
<evidence type="ECO:0000259" key="2">
    <source>
        <dbReference type="PROSITE" id="PS50937"/>
    </source>
</evidence>
<accession>A0A939FDZ9</accession>
<dbReference type="PROSITE" id="PS50937">
    <property type="entry name" value="HTH_MERR_2"/>
    <property type="match status" value="1"/>
</dbReference>
<evidence type="ECO:0000256" key="1">
    <source>
        <dbReference type="ARBA" id="ARBA00023125"/>
    </source>
</evidence>
<sequence>MNARPDHTGLPDDTELLTIGVFAARSRLSHKALRLYDRLGLLAPARVDAVTGYRWYRAGQVERARLVALLRRVDMPLAQIAEVVELPGPQAADALGAYWAGVEERAAVQRALVAHLRGRLSGERDANMYEVRTVEVAEQAVLCERKHLYSDELPQWIGASIGRLVQAAEGYGGVAAAPYVAYYAEVGPESDGPAEACVPVSEAGAATRVEPAQRLAYVRISKAQVAYPQILSAFEAVEEWVKEKGLTVTGPCREIYFADWDAAGPDDEVCDVAFPVSG</sequence>
<dbReference type="PANTHER" id="PTHR30204:SF97">
    <property type="entry name" value="MERR FAMILY REGULATORY PROTEIN"/>
    <property type="match status" value="1"/>
</dbReference>
<evidence type="ECO:0000313" key="3">
    <source>
        <dbReference type="EMBL" id="MBO0515295.1"/>
    </source>
</evidence>
<dbReference type="SMART" id="SM00871">
    <property type="entry name" value="AraC_E_bind"/>
    <property type="match status" value="1"/>
</dbReference>
<proteinExistence type="predicted"/>
<dbReference type="Gene3D" id="3.20.80.10">
    <property type="entry name" value="Regulatory factor, effector binding domain"/>
    <property type="match status" value="1"/>
</dbReference>
<dbReference type="SMART" id="SM00422">
    <property type="entry name" value="HTH_MERR"/>
    <property type="match status" value="1"/>
</dbReference>
<dbReference type="EMBL" id="JAFLRJ010000270">
    <property type="protein sequence ID" value="MBO0515295.1"/>
    <property type="molecule type" value="Genomic_DNA"/>
</dbReference>
<protein>
    <submittedName>
        <fullName evidence="3">MerR family transcriptional regulator</fullName>
    </submittedName>
</protein>
<dbReference type="GO" id="GO:0003700">
    <property type="term" value="F:DNA-binding transcription factor activity"/>
    <property type="evidence" value="ECO:0007669"/>
    <property type="project" value="InterPro"/>
</dbReference>
<dbReference type="InterPro" id="IPR047057">
    <property type="entry name" value="MerR_fam"/>
</dbReference>
<dbReference type="PANTHER" id="PTHR30204">
    <property type="entry name" value="REDOX-CYCLING DRUG-SENSING TRANSCRIPTIONAL ACTIVATOR SOXR"/>
    <property type="match status" value="1"/>
</dbReference>
<dbReference type="Proteomes" id="UP000664167">
    <property type="component" value="Unassembled WGS sequence"/>
</dbReference>
<dbReference type="AlphaFoldDB" id="A0A939FDZ9"/>
<name>A0A939FDZ9_9ACTN</name>
<keyword evidence="1" id="KW-0238">DNA-binding</keyword>
<keyword evidence="4" id="KW-1185">Reference proteome</keyword>
<evidence type="ECO:0000313" key="4">
    <source>
        <dbReference type="Proteomes" id="UP000664167"/>
    </source>
</evidence>